<name>A0A565C314_9BRAS</name>
<dbReference type="InterPro" id="IPR042197">
    <property type="entry name" value="Apaf_helical"/>
</dbReference>
<keyword evidence="2" id="KW-0433">Leucine-rich repeat</keyword>
<sequence>MKCETISCHPPQIPMCEVSLVDRALKPNSNQSMFVKKIVDVVIQRLSTISCSEGEEPEMATPYGLEHRIKQVEEKLGFDLCDETRIVGIVGMPGIGKTTLATELFNKNRHKFNRCVNFLDIRERLLTFRADCLRQKFLADLLEDPKIEIPDGTTYDDYLKSKLQLTKVFLVLDDVSCARHINVLLGDQNWIKKGSRILVTTRDRAFITELDPNAYVVPRLNLEDGLMYFSFYAFEDRICNPEVGDYLKMSREFVDYARGNPLALRVLGRDLLGKTEDQWKLRLDTLAKMPNKRIQDLLKISYDELSEEEKDAFLDVACFFRSEDDYYVRSLLDSGDHVSSEAASEITDLAYKFLISIAGGRVEMHDLLHTFAMELCSLSSSATDQAKCRLWNCNSIVAALQGKMEIKNVRGISLDISQVTKMPISSSVFTKMCNLRYLKFYSSTCPRECEDDCKLNFPDGLSLPLEEVRYLDWLKFPLDELPSDFKPKDLVDLRLPYSKIKQVWKVSKDTPKLKWVDLNNSRELKTLSGFSKAPNLLRLNLEGCTSLDCLSAEEMQTMESLVFLNLRGCTSLWHLPEMNLTSLKTLILSGCSKLHKFPLISENLESMYLDGTAIKDLPSDIVKLQRLILLNLKECRRLESIPECIGKLKALQELILSGCSNLKSFPTVVDNMEHFRVLLLDGTSIEEVPKMFRGSNNLLFLRRLSLCRNDAICSLGSEISQLYHLKWLDLKYCKKLISLSTLPPNLQCLDAHGCISLQTVMSPLAFIMPTEVIHTMFIFTNCCKLNEVAKNDIVSHIRRKSQMILDDHHNGSFVFRALIGTCYPGYEVPPWFSHQAYGLELEQKLPPHWCNDKFLGIALCAIVSFCGYKDQNNRLQVKCTCEFENLDASCSRFSVPAGGWFEPGNEPRTVESNHVFIGYISWLNIKKRQEEDYRNGCILTEAKLRFQVTDGTGEDIAQCEVVKCGFSLVYEPDDEVSNGVSSGVVTRMNAGQGEVSTEDSSDYPIATPTTAHASSSENSFS</sequence>
<evidence type="ECO:0000313" key="10">
    <source>
        <dbReference type="EMBL" id="VVB08039.1"/>
    </source>
</evidence>
<dbReference type="EMBL" id="CABITT030000006">
    <property type="protein sequence ID" value="VVB08039.1"/>
    <property type="molecule type" value="Genomic_DNA"/>
</dbReference>
<dbReference type="GO" id="GO:0006952">
    <property type="term" value="P:defense response"/>
    <property type="evidence" value="ECO:0007669"/>
    <property type="project" value="InterPro"/>
</dbReference>
<evidence type="ECO:0000256" key="1">
    <source>
        <dbReference type="ARBA" id="ARBA00011982"/>
    </source>
</evidence>
<dbReference type="InterPro" id="IPR058192">
    <property type="entry name" value="WHD_ROQ1-like"/>
</dbReference>
<dbReference type="GO" id="GO:0043531">
    <property type="term" value="F:ADP binding"/>
    <property type="evidence" value="ECO:0007669"/>
    <property type="project" value="InterPro"/>
</dbReference>
<organism evidence="10 11">
    <name type="scientific">Arabis nemorensis</name>
    <dbReference type="NCBI Taxonomy" id="586526"/>
    <lineage>
        <taxon>Eukaryota</taxon>
        <taxon>Viridiplantae</taxon>
        <taxon>Streptophyta</taxon>
        <taxon>Embryophyta</taxon>
        <taxon>Tracheophyta</taxon>
        <taxon>Spermatophyta</taxon>
        <taxon>Magnoliopsida</taxon>
        <taxon>eudicotyledons</taxon>
        <taxon>Gunneridae</taxon>
        <taxon>Pentapetalae</taxon>
        <taxon>rosids</taxon>
        <taxon>malvids</taxon>
        <taxon>Brassicales</taxon>
        <taxon>Brassicaceae</taxon>
        <taxon>Arabideae</taxon>
        <taxon>Arabis</taxon>
    </lineage>
</organism>
<gene>
    <name evidence="10" type="ORF">ANE_LOCUS18483</name>
</gene>
<dbReference type="PANTHER" id="PTHR11017:SF589">
    <property type="entry name" value="ADP-RIBOSYL CYCLASE_CYCLIC ADP-RIBOSE HYDROLASE-RELATED"/>
    <property type="match status" value="1"/>
</dbReference>
<dbReference type="PRINTS" id="PR00364">
    <property type="entry name" value="DISEASERSIST"/>
</dbReference>
<dbReference type="Pfam" id="PF23282">
    <property type="entry name" value="WHD_ROQ1"/>
    <property type="match status" value="1"/>
</dbReference>
<evidence type="ECO:0000256" key="6">
    <source>
        <dbReference type="SAM" id="MobiDB-lite"/>
    </source>
</evidence>
<dbReference type="InterPro" id="IPR002182">
    <property type="entry name" value="NB-ARC"/>
</dbReference>
<evidence type="ECO:0000259" key="8">
    <source>
        <dbReference type="Pfam" id="PF20160"/>
    </source>
</evidence>
<dbReference type="Gene3D" id="1.10.8.430">
    <property type="entry name" value="Helical domain of apoptotic protease-activating factors"/>
    <property type="match status" value="1"/>
</dbReference>
<dbReference type="Gene3D" id="3.40.50.300">
    <property type="entry name" value="P-loop containing nucleotide triphosphate hydrolases"/>
    <property type="match status" value="1"/>
</dbReference>
<dbReference type="SUPFAM" id="SSF52540">
    <property type="entry name" value="P-loop containing nucleoside triphosphate hydrolases"/>
    <property type="match status" value="1"/>
</dbReference>
<dbReference type="SUPFAM" id="SSF46785">
    <property type="entry name" value="Winged helix' DNA-binding domain"/>
    <property type="match status" value="1"/>
</dbReference>
<evidence type="ECO:0000256" key="4">
    <source>
        <dbReference type="ARBA" id="ARBA00023027"/>
    </source>
</evidence>
<dbReference type="Pfam" id="PF00931">
    <property type="entry name" value="NB-ARC"/>
    <property type="match status" value="1"/>
</dbReference>
<comment type="catalytic activity">
    <reaction evidence="5">
        <text>NAD(+) + H2O = ADP-D-ribose + nicotinamide + H(+)</text>
        <dbReference type="Rhea" id="RHEA:16301"/>
        <dbReference type="ChEBI" id="CHEBI:15377"/>
        <dbReference type="ChEBI" id="CHEBI:15378"/>
        <dbReference type="ChEBI" id="CHEBI:17154"/>
        <dbReference type="ChEBI" id="CHEBI:57540"/>
        <dbReference type="ChEBI" id="CHEBI:57967"/>
        <dbReference type="EC" id="3.2.2.6"/>
    </reaction>
    <physiologicalReaction direction="left-to-right" evidence="5">
        <dbReference type="Rhea" id="RHEA:16302"/>
    </physiologicalReaction>
</comment>
<evidence type="ECO:0000259" key="7">
    <source>
        <dbReference type="Pfam" id="PF00931"/>
    </source>
</evidence>
<feature type="compositionally biased region" description="Polar residues" evidence="6">
    <location>
        <begin position="1007"/>
        <end position="1021"/>
    </location>
</feature>
<dbReference type="EC" id="3.2.2.6" evidence="1"/>
<dbReference type="GO" id="GO:0061809">
    <property type="term" value="F:NAD+ nucleosidase activity, cyclic ADP-ribose generating"/>
    <property type="evidence" value="ECO:0007669"/>
    <property type="project" value="UniProtKB-EC"/>
</dbReference>
<dbReference type="InterPro" id="IPR044974">
    <property type="entry name" value="Disease_R_plants"/>
</dbReference>
<keyword evidence="4" id="KW-0520">NAD</keyword>
<dbReference type="OrthoDB" id="1044469at2759"/>
<evidence type="ECO:0000256" key="5">
    <source>
        <dbReference type="ARBA" id="ARBA00047304"/>
    </source>
</evidence>
<feature type="region of interest" description="Disordered" evidence="6">
    <location>
        <begin position="990"/>
        <end position="1021"/>
    </location>
</feature>
<feature type="domain" description="C-JID" evidence="8">
    <location>
        <begin position="824"/>
        <end position="973"/>
    </location>
</feature>
<dbReference type="Proteomes" id="UP000489600">
    <property type="component" value="Unassembled WGS sequence"/>
</dbReference>
<keyword evidence="11" id="KW-1185">Reference proteome</keyword>
<feature type="domain" description="Disease resistance protein Roq1-like winged-helix" evidence="9">
    <location>
        <begin position="307"/>
        <end position="370"/>
    </location>
</feature>
<dbReference type="SUPFAM" id="SSF52058">
    <property type="entry name" value="L domain-like"/>
    <property type="match status" value="1"/>
</dbReference>
<evidence type="ECO:0000313" key="11">
    <source>
        <dbReference type="Proteomes" id="UP000489600"/>
    </source>
</evidence>
<dbReference type="InterPro" id="IPR027417">
    <property type="entry name" value="P-loop_NTPase"/>
</dbReference>
<dbReference type="FunFam" id="3.80.10.10:FF:000386">
    <property type="entry name" value="Disease resistance protein RPS4"/>
    <property type="match status" value="1"/>
</dbReference>
<accession>A0A565C314</accession>
<dbReference type="AlphaFoldDB" id="A0A565C314"/>
<feature type="domain" description="NB-ARC" evidence="7">
    <location>
        <begin position="67"/>
        <end position="234"/>
    </location>
</feature>
<keyword evidence="3" id="KW-0677">Repeat</keyword>
<evidence type="ECO:0000259" key="9">
    <source>
        <dbReference type="Pfam" id="PF23282"/>
    </source>
</evidence>
<dbReference type="InterPro" id="IPR032675">
    <property type="entry name" value="LRR_dom_sf"/>
</dbReference>
<dbReference type="Pfam" id="PF20160">
    <property type="entry name" value="C-JID"/>
    <property type="match status" value="1"/>
</dbReference>
<dbReference type="Gene3D" id="3.80.10.10">
    <property type="entry name" value="Ribonuclease Inhibitor"/>
    <property type="match status" value="2"/>
</dbReference>
<dbReference type="InterPro" id="IPR036390">
    <property type="entry name" value="WH_DNA-bd_sf"/>
</dbReference>
<dbReference type="PANTHER" id="PTHR11017">
    <property type="entry name" value="LEUCINE-RICH REPEAT-CONTAINING PROTEIN"/>
    <property type="match status" value="1"/>
</dbReference>
<dbReference type="InterPro" id="IPR045344">
    <property type="entry name" value="C-JID"/>
</dbReference>
<evidence type="ECO:0000256" key="2">
    <source>
        <dbReference type="ARBA" id="ARBA00022614"/>
    </source>
</evidence>
<comment type="caution">
    <text evidence="10">The sequence shown here is derived from an EMBL/GenBank/DDBJ whole genome shotgun (WGS) entry which is preliminary data.</text>
</comment>
<proteinExistence type="predicted"/>
<reference evidence="10" key="1">
    <citation type="submission" date="2019-07" db="EMBL/GenBank/DDBJ databases">
        <authorList>
            <person name="Dittberner H."/>
        </authorList>
    </citation>
    <scope>NUCLEOTIDE SEQUENCE [LARGE SCALE GENOMIC DNA]</scope>
</reference>
<evidence type="ECO:0000256" key="3">
    <source>
        <dbReference type="ARBA" id="ARBA00022737"/>
    </source>
</evidence>
<protein>
    <recommendedName>
        <fullName evidence="1">ADP-ribosyl cyclase/cyclic ADP-ribose hydrolase</fullName>
        <ecNumber evidence="1">3.2.2.6</ecNumber>
    </recommendedName>
</protein>